<dbReference type="Gene3D" id="3.90.550.10">
    <property type="entry name" value="Spore Coat Polysaccharide Biosynthesis Protein SpsA, Chain A"/>
    <property type="match status" value="1"/>
</dbReference>
<evidence type="ECO:0000313" key="10">
    <source>
        <dbReference type="EMBL" id="CAI9729779.1"/>
    </source>
</evidence>
<keyword evidence="3 8" id="KW-0328">Glycosyltransferase</keyword>
<evidence type="ECO:0000256" key="5">
    <source>
        <dbReference type="ARBA" id="ARBA00022723"/>
    </source>
</evidence>
<dbReference type="Proteomes" id="UP001162480">
    <property type="component" value="Chromosome 11"/>
</dbReference>
<name>A0AA36B9A8_OCTVU</name>
<dbReference type="AlphaFoldDB" id="A0AA36B9A8"/>
<accession>A0AA36B9A8</accession>
<dbReference type="GO" id="GO:0000139">
    <property type="term" value="C:Golgi membrane"/>
    <property type="evidence" value="ECO:0007669"/>
    <property type="project" value="UniProtKB-SubCell"/>
</dbReference>
<dbReference type="GO" id="GO:0006493">
    <property type="term" value="P:protein O-linked glycosylation"/>
    <property type="evidence" value="ECO:0007669"/>
    <property type="project" value="TreeGrafter"/>
</dbReference>
<evidence type="ECO:0000256" key="4">
    <source>
        <dbReference type="ARBA" id="ARBA00022679"/>
    </source>
</evidence>
<gene>
    <name evidence="10" type="ORF">OCTVUL_1B027290</name>
</gene>
<comment type="pathway">
    <text evidence="2 8">Protein modification; protein glycosylation.</text>
</comment>
<organism evidence="10 11">
    <name type="scientific">Octopus vulgaris</name>
    <name type="common">Common octopus</name>
    <dbReference type="NCBI Taxonomy" id="6645"/>
    <lineage>
        <taxon>Eukaryota</taxon>
        <taxon>Metazoa</taxon>
        <taxon>Spiralia</taxon>
        <taxon>Lophotrochozoa</taxon>
        <taxon>Mollusca</taxon>
        <taxon>Cephalopoda</taxon>
        <taxon>Coleoidea</taxon>
        <taxon>Octopodiformes</taxon>
        <taxon>Octopoda</taxon>
        <taxon>Incirrata</taxon>
        <taxon>Octopodidae</taxon>
        <taxon>Octopus</taxon>
    </lineage>
</organism>
<dbReference type="PANTHER" id="PTHR11675:SF68">
    <property type="entry name" value="N-ACETYLGALACTOSAMINYLTRANSFERASE 7"/>
    <property type="match status" value="1"/>
</dbReference>
<dbReference type="SUPFAM" id="SSF53448">
    <property type="entry name" value="Nucleotide-diphospho-sugar transferases"/>
    <property type="match status" value="1"/>
</dbReference>
<evidence type="ECO:0000256" key="2">
    <source>
        <dbReference type="ARBA" id="ARBA00004922"/>
    </source>
</evidence>
<evidence type="ECO:0000256" key="6">
    <source>
        <dbReference type="ARBA" id="ARBA00023157"/>
    </source>
</evidence>
<keyword evidence="4 8" id="KW-0808">Transferase</keyword>
<comment type="subcellular location">
    <subcellularLocation>
        <location evidence="8">Golgi apparatus membrane</location>
        <topology evidence="8">Single-pass type II membrane protein</topology>
    </subcellularLocation>
</comment>
<keyword evidence="5" id="KW-0479">Metal-binding</keyword>
<dbReference type="GO" id="GO:0004653">
    <property type="term" value="F:polypeptide N-acetylgalactosaminyltransferase activity"/>
    <property type="evidence" value="ECO:0007669"/>
    <property type="project" value="TreeGrafter"/>
</dbReference>
<dbReference type="SUPFAM" id="SSF50370">
    <property type="entry name" value="Ricin B-like lectins"/>
    <property type="match status" value="1"/>
</dbReference>
<feature type="domain" description="Glycosyltransferase 2-like" evidence="9">
    <location>
        <begin position="168"/>
        <end position="304"/>
    </location>
</feature>
<evidence type="ECO:0000256" key="1">
    <source>
        <dbReference type="ARBA" id="ARBA00001936"/>
    </source>
</evidence>
<keyword evidence="6 8" id="KW-1015">Disulfide bond</keyword>
<evidence type="ECO:0000256" key="7">
    <source>
        <dbReference type="ARBA" id="ARBA00023211"/>
    </source>
</evidence>
<comment type="cofactor">
    <cofactor evidence="1 8">
        <name>Mn(2+)</name>
        <dbReference type="ChEBI" id="CHEBI:29035"/>
    </cofactor>
</comment>
<evidence type="ECO:0000256" key="8">
    <source>
        <dbReference type="RuleBase" id="RU361242"/>
    </source>
</evidence>
<evidence type="ECO:0000313" key="11">
    <source>
        <dbReference type="Proteomes" id="UP001162480"/>
    </source>
</evidence>
<dbReference type="Pfam" id="PF00535">
    <property type="entry name" value="Glycos_transf_2"/>
    <property type="match status" value="1"/>
</dbReference>
<protein>
    <recommendedName>
        <fullName evidence="8">Polypeptide N-acetylgalactosaminyltransferase</fullName>
        <ecNumber evidence="8">2.4.1.-</ecNumber>
    </recommendedName>
    <alternativeName>
        <fullName evidence="8">Protein-UDP acetylgalactosaminyltransferase</fullName>
    </alternativeName>
</protein>
<dbReference type="GO" id="GO:0046872">
    <property type="term" value="F:metal ion binding"/>
    <property type="evidence" value="ECO:0007669"/>
    <property type="project" value="UniProtKB-KW"/>
</dbReference>
<proteinExistence type="inferred from homology"/>
<dbReference type="InterPro" id="IPR001173">
    <property type="entry name" value="Glyco_trans_2-like"/>
</dbReference>
<evidence type="ECO:0000259" key="9">
    <source>
        <dbReference type="Pfam" id="PF00535"/>
    </source>
</evidence>
<dbReference type="Gene3D" id="1.10.8.460">
    <property type="entry name" value="ppGaNTase-T1 linker domain-like"/>
    <property type="match status" value="1"/>
</dbReference>
<dbReference type="PANTHER" id="PTHR11675">
    <property type="entry name" value="N-ACETYLGALACTOSAMINYLTRANSFERASE"/>
    <property type="match status" value="1"/>
</dbReference>
<comment type="similarity">
    <text evidence="8">Belongs to the glycosyltransferase 2 family. GalNAc-T subfamily.</text>
</comment>
<reference evidence="10" key="1">
    <citation type="submission" date="2023-08" db="EMBL/GenBank/DDBJ databases">
        <authorList>
            <person name="Alioto T."/>
            <person name="Alioto T."/>
            <person name="Gomez Garrido J."/>
        </authorList>
    </citation>
    <scope>NUCLEOTIDE SEQUENCE</scope>
</reference>
<sequence length="510" mass="59440">MKRKLRLLLFIAVLVFCAFQLYIFSQQNFGSPKLQLRWDSVQIEMRHTLRDPLENVSHVSIKSVPFAVFKEGFIGNYEPAPREALDRPGDYGKPVIVGGKERVLAEKSMGIYGYNIIASDKIAMDRIPPDFRMTDCKFWHYPEESELPSASVIIVFRDEGNFKADLSVYLKDNFKDKVKLFRNSKKEGLIRSKKIGAKYASGDILVFMDAHCECGRNWLVPILALLAHNRTIVASPVTNVIDWETFAYKTTFREKHHHGIFEWGFLYKESKVPDMELTSRKYNSEPYRSPTLAGGLFAIDGKYFFELGGFDPGLQSQGGENFELSFKNYIRVVEVWLDNEHKQYFYARQPSMEEYPILNISKQLEFKKEHECKSFKWFLENVANEVLDYYPPPPPNKYWGQVMLENTKTCSNWEASSAGERNIRMSPCKSDKKSQLFRLFRLNVKGQLIWDEFCIETKNDILYIQECPVQPTSNWSYLEFILEHLMVCKEFCDMSNLIEDKTFQSQESDK</sequence>
<dbReference type="GO" id="GO:0030246">
    <property type="term" value="F:carbohydrate binding"/>
    <property type="evidence" value="ECO:0007669"/>
    <property type="project" value="UniProtKB-KW"/>
</dbReference>
<keyword evidence="11" id="KW-1185">Reference proteome</keyword>
<keyword evidence="8" id="KW-0430">Lectin</keyword>
<dbReference type="InterPro" id="IPR035992">
    <property type="entry name" value="Ricin_B-like_lectins"/>
</dbReference>
<dbReference type="EC" id="2.4.1.-" evidence="8"/>
<dbReference type="EMBL" id="OX597824">
    <property type="protein sequence ID" value="CAI9729779.1"/>
    <property type="molecule type" value="Genomic_DNA"/>
</dbReference>
<keyword evidence="7 8" id="KW-0464">Manganese</keyword>
<evidence type="ECO:0000256" key="3">
    <source>
        <dbReference type="ARBA" id="ARBA00022676"/>
    </source>
</evidence>
<keyword evidence="8" id="KW-0333">Golgi apparatus</keyword>
<dbReference type="InterPro" id="IPR029044">
    <property type="entry name" value="Nucleotide-diphossugar_trans"/>
</dbReference>